<evidence type="ECO:0000256" key="5">
    <source>
        <dbReference type="ARBA" id="ARBA00023040"/>
    </source>
</evidence>
<dbReference type="AlphaFoldDB" id="A0A7D5J3Z6"/>
<feature type="transmembrane region" description="Helical" evidence="10">
    <location>
        <begin position="64"/>
        <end position="84"/>
    </location>
</feature>
<proteinExistence type="evidence at transcript level"/>
<evidence type="ECO:0000259" key="11">
    <source>
        <dbReference type="PROSITE" id="PS50262"/>
    </source>
</evidence>
<evidence type="ECO:0000256" key="8">
    <source>
        <dbReference type="ARBA" id="ARBA00023180"/>
    </source>
</evidence>
<accession>A0A7D5J3Z6</accession>
<keyword evidence="8" id="KW-0325">Glycoprotein</keyword>
<dbReference type="Gene3D" id="1.20.1070.10">
    <property type="entry name" value="Rhodopsin 7-helix transmembrane proteins"/>
    <property type="match status" value="1"/>
</dbReference>
<feature type="transmembrane region" description="Helical" evidence="10">
    <location>
        <begin position="264"/>
        <end position="285"/>
    </location>
</feature>
<dbReference type="GO" id="GO:0005886">
    <property type="term" value="C:plasma membrane"/>
    <property type="evidence" value="ECO:0007669"/>
    <property type="project" value="UniProtKB-SubCell"/>
</dbReference>
<keyword evidence="9" id="KW-0807">Transducer</keyword>
<keyword evidence="7 12" id="KW-0675">Receptor</keyword>
<name>A0A7D5J3Z6_RUDPH</name>
<feature type="domain" description="G-protein coupled receptors family 1 profile" evidence="11">
    <location>
        <begin position="75"/>
        <end position="321"/>
    </location>
</feature>
<dbReference type="SUPFAM" id="SSF81321">
    <property type="entry name" value="Family A G protein-coupled receptor-like"/>
    <property type="match status" value="1"/>
</dbReference>
<evidence type="ECO:0000256" key="3">
    <source>
        <dbReference type="ARBA" id="ARBA00022692"/>
    </source>
</evidence>
<keyword evidence="6 10" id="KW-0472">Membrane</keyword>
<sequence>MAATHIYAKNINNSVHATANFFILPSTTLSTQNNSGYSELDINVTSLDYEEESEGIFDNLFNPAYLVICIIGLLANALSIAATAHIPHGLTTHSKLIISLAVSDGLILVSKLALFLLYLITSWVFCFYAMQRVFLDTGVVATLLNLLAMAVDHFLAIMKPMSYRRFMKSGRCNCLIMGIWIISLAVGLLEVFVGLAPGDDPEHPQPFCLKLILDDFDTEIIIIVHIFVVLFGVIIFYTRIYFVAKNIIARDSMLYQDEMHNYKAIVTTMLIIGTFTLFWTPLACFKIYTHFHAVDFVHLDKADNSVFLLFLLNSLADPFIYATRLQEVQRGYKALFLKVFPSRRFSNNEEEFKNRNAIYYSKRRDTANTLVNDVTTCSSPVSNCGTICDFEKKPEETSLMPGDCCDEE</sequence>
<dbReference type="PANTHER" id="PTHR24246:SF27">
    <property type="entry name" value="ADENOSINE RECEPTOR, ISOFORM A"/>
    <property type="match status" value="1"/>
</dbReference>
<dbReference type="Pfam" id="PF00001">
    <property type="entry name" value="7tm_1"/>
    <property type="match status" value="1"/>
</dbReference>
<dbReference type="GO" id="GO:0004930">
    <property type="term" value="F:G protein-coupled receptor activity"/>
    <property type="evidence" value="ECO:0007669"/>
    <property type="project" value="UniProtKB-KW"/>
</dbReference>
<keyword evidence="5" id="KW-0297">G-protein coupled receptor</keyword>
<comment type="subcellular location">
    <subcellularLocation>
        <location evidence="1">Cell membrane</location>
        <topology evidence="1">Multi-pass membrane protein</topology>
    </subcellularLocation>
</comment>
<evidence type="ECO:0000256" key="9">
    <source>
        <dbReference type="ARBA" id="ARBA00023224"/>
    </source>
</evidence>
<evidence type="ECO:0000256" key="6">
    <source>
        <dbReference type="ARBA" id="ARBA00023136"/>
    </source>
</evidence>
<dbReference type="PROSITE" id="PS50262">
    <property type="entry name" value="G_PROTEIN_RECEP_F1_2"/>
    <property type="match status" value="1"/>
</dbReference>
<evidence type="ECO:0000256" key="2">
    <source>
        <dbReference type="ARBA" id="ARBA00022475"/>
    </source>
</evidence>
<feature type="transmembrane region" description="Helical" evidence="10">
    <location>
        <begin position="175"/>
        <end position="196"/>
    </location>
</feature>
<dbReference type="InterPro" id="IPR000276">
    <property type="entry name" value="GPCR_Rhodpsn"/>
</dbReference>
<feature type="transmembrane region" description="Helical" evidence="10">
    <location>
        <begin position="96"/>
        <end position="121"/>
    </location>
</feature>
<dbReference type="PANTHER" id="PTHR24246">
    <property type="entry name" value="OLFACTORY RECEPTOR AND ADENOSINE RECEPTOR"/>
    <property type="match status" value="1"/>
</dbReference>
<dbReference type="CDD" id="cd00637">
    <property type="entry name" value="7tm_classA_rhodopsin-like"/>
    <property type="match status" value="1"/>
</dbReference>
<evidence type="ECO:0000256" key="7">
    <source>
        <dbReference type="ARBA" id="ARBA00023170"/>
    </source>
</evidence>
<reference evidence="12" key="1">
    <citation type="submission" date="2020-04" db="EMBL/GenBank/DDBJ databases">
        <authorList>
            <person name="Jiang K."/>
            <person name="Nie H."/>
        </authorList>
    </citation>
    <scope>NUCLEOTIDE SEQUENCE</scope>
</reference>
<protein>
    <submittedName>
        <fullName evidence="12">Melanocortin-5 receptor</fullName>
    </submittedName>
</protein>
<feature type="transmembrane region" description="Helical" evidence="10">
    <location>
        <begin position="220"/>
        <end position="243"/>
    </location>
</feature>
<organism evidence="12">
    <name type="scientific">Ruditapes philippinarum</name>
    <name type="common">Japanese carpet shell</name>
    <name type="synonym">Venerupis philippinarum</name>
    <dbReference type="NCBI Taxonomy" id="129788"/>
    <lineage>
        <taxon>Eukaryota</taxon>
        <taxon>Metazoa</taxon>
        <taxon>Spiralia</taxon>
        <taxon>Lophotrochozoa</taxon>
        <taxon>Mollusca</taxon>
        <taxon>Bivalvia</taxon>
        <taxon>Autobranchia</taxon>
        <taxon>Heteroconchia</taxon>
        <taxon>Euheterodonta</taxon>
        <taxon>Imparidentia</taxon>
        <taxon>Neoheterodontei</taxon>
        <taxon>Venerida</taxon>
        <taxon>Veneroidea</taxon>
        <taxon>Veneridae</taxon>
        <taxon>Ruditapes</taxon>
    </lineage>
</organism>
<evidence type="ECO:0000256" key="1">
    <source>
        <dbReference type="ARBA" id="ARBA00004651"/>
    </source>
</evidence>
<keyword evidence="3 10" id="KW-0812">Transmembrane</keyword>
<keyword evidence="4 10" id="KW-1133">Transmembrane helix</keyword>
<dbReference type="InterPro" id="IPR017452">
    <property type="entry name" value="GPCR_Rhodpsn_7TM"/>
</dbReference>
<dbReference type="EMBL" id="MT295504">
    <property type="protein sequence ID" value="QLD32092.1"/>
    <property type="molecule type" value="mRNA"/>
</dbReference>
<dbReference type="PRINTS" id="PR00237">
    <property type="entry name" value="GPCRRHODOPSN"/>
</dbReference>
<keyword evidence="2" id="KW-1003">Cell membrane</keyword>
<evidence type="ECO:0000256" key="4">
    <source>
        <dbReference type="ARBA" id="ARBA00022989"/>
    </source>
</evidence>
<evidence type="ECO:0000313" key="12">
    <source>
        <dbReference type="EMBL" id="QLD32092.1"/>
    </source>
</evidence>
<evidence type="ECO:0000256" key="10">
    <source>
        <dbReference type="SAM" id="Phobius"/>
    </source>
</evidence>